<dbReference type="InterPro" id="IPR000835">
    <property type="entry name" value="HTH_MarR-typ"/>
</dbReference>
<reference evidence="2 3" key="1">
    <citation type="submission" date="2014-08" db="EMBL/GenBank/DDBJ databases">
        <authorList>
            <person name="Chen Y.-H."/>
        </authorList>
    </citation>
    <scope>NUCLEOTIDE SEQUENCE [LARGE SCALE GENOMIC DNA]</scope>
</reference>
<dbReference type="InterPro" id="IPR039422">
    <property type="entry name" value="MarR/SlyA-like"/>
</dbReference>
<gene>
    <name evidence="2" type="ORF">NGAL_HAMBI1145_19640</name>
</gene>
<dbReference type="InterPro" id="IPR036390">
    <property type="entry name" value="WH_DNA-bd_sf"/>
</dbReference>
<dbReference type="PANTHER" id="PTHR33164">
    <property type="entry name" value="TRANSCRIPTIONAL REGULATOR, MARR FAMILY"/>
    <property type="match status" value="1"/>
</dbReference>
<dbReference type="SMART" id="SM00347">
    <property type="entry name" value="HTH_MARR"/>
    <property type="match status" value="1"/>
</dbReference>
<dbReference type="Gene3D" id="1.10.10.10">
    <property type="entry name" value="Winged helix-like DNA-binding domain superfamily/Winged helix DNA-binding domain"/>
    <property type="match status" value="1"/>
</dbReference>
<dbReference type="PANTHER" id="PTHR33164:SF43">
    <property type="entry name" value="HTH-TYPE TRANSCRIPTIONAL REPRESSOR YETL"/>
    <property type="match status" value="1"/>
</dbReference>
<dbReference type="SUPFAM" id="SSF46785">
    <property type="entry name" value="Winged helix' DNA-binding domain"/>
    <property type="match status" value="1"/>
</dbReference>
<dbReference type="InterPro" id="IPR036388">
    <property type="entry name" value="WH-like_DNA-bd_sf"/>
</dbReference>
<dbReference type="Proteomes" id="UP000046176">
    <property type="component" value="Unassembled WGS sequence"/>
</dbReference>
<dbReference type="GO" id="GO:0006950">
    <property type="term" value="P:response to stress"/>
    <property type="evidence" value="ECO:0007669"/>
    <property type="project" value="TreeGrafter"/>
</dbReference>
<evidence type="ECO:0000313" key="3">
    <source>
        <dbReference type="Proteomes" id="UP000046176"/>
    </source>
</evidence>
<name>A0A0T7FFA4_NEOGA</name>
<protein>
    <submittedName>
        <fullName evidence="2">Transcriptional regulator</fullName>
    </submittedName>
</protein>
<feature type="domain" description="HTH marR-type" evidence="1">
    <location>
        <begin position="5"/>
        <end position="137"/>
    </location>
</feature>
<dbReference type="OrthoDB" id="8906692at2"/>
<dbReference type="EMBL" id="CCRH01000004">
    <property type="protein sequence ID" value="CDZ33698.1"/>
    <property type="molecule type" value="Genomic_DNA"/>
</dbReference>
<organism evidence="2 3">
    <name type="scientific">Neorhizobium galegae bv. officinalis</name>
    <dbReference type="NCBI Taxonomy" id="323656"/>
    <lineage>
        <taxon>Bacteria</taxon>
        <taxon>Pseudomonadati</taxon>
        <taxon>Pseudomonadota</taxon>
        <taxon>Alphaproteobacteria</taxon>
        <taxon>Hyphomicrobiales</taxon>
        <taxon>Rhizobiaceae</taxon>
        <taxon>Rhizobium/Agrobacterium group</taxon>
        <taxon>Neorhizobium</taxon>
    </lineage>
</organism>
<dbReference type="PROSITE" id="PS50995">
    <property type="entry name" value="HTH_MARR_2"/>
    <property type="match status" value="1"/>
</dbReference>
<proteinExistence type="predicted"/>
<sequence>MYKLTDSVPYLLNRAGVRIAEVFSQRIAENDLSVAMYRVLAMLRERKESTLGDLADVVSVEISTLSRLVGTLAKRKLVSRTRPEDNGRIVIVRLTPQGEALTEKLMPFAMELEATAVQGMSKEEVTALKSALKRMHSNLPAMSGKGKTSDQ</sequence>
<evidence type="ECO:0000259" key="1">
    <source>
        <dbReference type="PROSITE" id="PS50995"/>
    </source>
</evidence>
<dbReference type="GO" id="GO:0003700">
    <property type="term" value="F:DNA-binding transcription factor activity"/>
    <property type="evidence" value="ECO:0007669"/>
    <property type="project" value="InterPro"/>
</dbReference>
<dbReference type="Pfam" id="PF01047">
    <property type="entry name" value="MarR"/>
    <property type="match status" value="1"/>
</dbReference>
<dbReference type="PRINTS" id="PR00598">
    <property type="entry name" value="HTHMARR"/>
</dbReference>
<dbReference type="AlphaFoldDB" id="A0A0T7FFA4"/>
<accession>A0A0T7FFA4</accession>
<dbReference type="RefSeq" id="WP_046666158.1">
    <property type="nucleotide sequence ID" value="NZ_CCRH01000004.1"/>
</dbReference>
<evidence type="ECO:0000313" key="2">
    <source>
        <dbReference type="EMBL" id="CDZ33698.1"/>
    </source>
</evidence>